<proteinExistence type="predicted"/>
<dbReference type="RefSeq" id="WP_066877523.1">
    <property type="nucleotide sequence ID" value="NZ_LNQB01000086.1"/>
</dbReference>
<dbReference type="STRING" id="36856.ATB98_02170"/>
<dbReference type="AlphaFoldDB" id="A0A178XYK1"/>
<feature type="compositionally biased region" description="Low complexity" evidence="1">
    <location>
        <begin position="37"/>
        <end position="63"/>
    </location>
</feature>
<gene>
    <name evidence="2" type="ORF">ATB98_02170</name>
</gene>
<organism evidence="2 3">
    <name type="scientific">Sinorhizobium saheli</name>
    <dbReference type="NCBI Taxonomy" id="36856"/>
    <lineage>
        <taxon>Bacteria</taxon>
        <taxon>Pseudomonadati</taxon>
        <taxon>Pseudomonadota</taxon>
        <taxon>Alphaproteobacteria</taxon>
        <taxon>Hyphomicrobiales</taxon>
        <taxon>Rhizobiaceae</taxon>
        <taxon>Sinorhizobium/Ensifer group</taxon>
        <taxon>Sinorhizobium</taxon>
    </lineage>
</organism>
<dbReference type="EMBL" id="LNQB01000086">
    <property type="protein sequence ID" value="OAP40266.1"/>
    <property type="molecule type" value="Genomic_DNA"/>
</dbReference>
<dbReference type="Proteomes" id="UP000078507">
    <property type="component" value="Unassembled WGS sequence"/>
</dbReference>
<sequence length="63" mass="6500">MHAGKGGSYIRNPEDGSLRLVQRTEEAKAEKPASDGASSSPVAEAERAAASADNSAAKTSRKK</sequence>
<comment type="caution">
    <text evidence="2">The sequence shown here is derived from an EMBL/GenBank/DDBJ whole genome shotgun (WGS) entry which is preliminary data.</text>
</comment>
<accession>A0A178XYK1</accession>
<feature type="region of interest" description="Disordered" evidence="1">
    <location>
        <begin position="1"/>
        <end position="63"/>
    </location>
</feature>
<feature type="compositionally biased region" description="Basic and acidic residues" evidence="1">
    <location>
        <begin position="12"/>
        <end position="33"/>
    </location>
</feature>
<protein>
    <submittedName>
        <fullName evidence="2">Uncharacterized protein</fullName>
    </submittedName>
</protein>
<keyword evidence="3" id="KW-1185">Reference proteome</keyword>
<evidence type="ECO:0000256" key="1">
    <source>
        <dbReference type="SAM" id="MobiDB-lite"/>
    </source>
</evidence>
<evidence type="ECO:0000313" key="2">
    <source>
        <dbReference type="EMBL" id="OAP40266.1"/>
    </source>
</evidence>
<evidence type="ECO:0000313" key="3">
    <source>
        <dbReference type="Proteomes" id="UP000078507"/>
    </source>
</evidence>
<reference evidence="2 3" key="1">
    <citation type="submission" date="2015-11" db="EMBL/GenBank/DDBJ databases">
        <title>Ensifer anhuiense sp. nov., an effective nitrogen fixation bacterium with Glycine soja.</title>
        <authorList>
            <person name="Yan H."/>
            <person name="Chen W."/>
        </authorList>
    </citation>
    <scope>NUCLEOTIDE SEQUENCE [LARGE SCALE GENOMIC DNA]</scope>
    <source>
        <strain evidence="2 3">LMG 7837</strain>
    </source>
</reference>
<name>A0A178XYK1_SINSA</name>